<evidence type="ECO:0000256" key="1">
    <source>
        <dbReference type="SAM" id="Phobius"/>
    </source>
</evidence>
<gene>
    <name evidence="2" type="ORF">OBO34_04390</name>
</gene>
<organism evidence="2 3">
    <name type="scientific">Hominibacterium faecale</name>
    <dbReference type="NCBI Taxonomy" id="2839743"/>
    <lineage>
        <taxon>Bacteria</taxon>
        <taxon>Bacillati</taxon>
        <taxon>Bacillota</taxon>
        <taxon>Clostridia</taxon>
        <taxon>Peptostreptococcales</taxon>
        <taxon>Anaerovoracaceae</taxon>
        <taxon>Hominibacterium</taxon>
    </lineage>
</organism>
<sequence length="150" mass="16838">MWNATKSLHLSSICTKLLIVTVFVFAAFLPKLLETYIEVSPAYSQITQLSPLMAILYLCCLPALIALFSLDRLLGNIKKDRVFVEINVRYLRIISWCCFAVAALLVCAVIYYPVFIAVGIVAAFFGLILRVVKNVIEQAVIIKTENDYTI</sequence>
<feature type="transmembrane region" description="Helical" evidence="1">
    <location>
        <begin position="7"/>
        <end position="29"/>
    </location>
</feature>
<protein>
    <submittedName>
        <fullName evidence="2">DUF2975 domain-containing protein</fullName>
    </submittedName>
</protein>
<dbReference type="EMBL" id="JAOSHN010000002">
    <property type="protein sequence ID" value="MCU7377592.1"/>
    <property type="molecule type" value="Genomic_DNA"/>
</dbReference>
<reference evidence="2" key="1">
    <citation type="submission" date="2022-09" db="EMBL/GenBank/DDBJ databases">
        <title>Culturomic study of gut microbiota in children with autism spectrum disorder.</title>
        <authorList>
            <person name="Efimov B.A."/>
            <person name="Chaplin A.V."/>
            <person name="Sokolova S.R."/>
            <person name="Pikina A.P."/>
            <person name="Korzhanova M."/>
            <person name="Belova V."/>
            <person name="Korostin D."/>
        </authorList>
    </citation>
    <scope>NUCLEOTIDE SEQUENCE</scope>
    <source>
        <strain evidence="2">ASD5510</strain>
    </source>
</reference>
<dbReference type="AlphaFoldDB" id="A0A9J6QJC9"/>
<evidence type="ECO:0000313" key="2">
    <source>
        <dbReference type="EMBL" id="MCU7377592.1"/>
    </source>
</evidence>
<name>A0A9J6QJC9_9FIRM</name>
<feature type="transmembrane region" description="Helical" evidence="1">
    <location>
        <begin position="90"/>
        <end position="111"/>
    </location>
</feature>
<keyword evidence="3" id="KW-1185">Reference proteome</keyword>
<keyword evidence="1" id="KW-1133">Transmembrane helix</keyword>
<keyword evidence="1" id="KW-0812">Transmembrane</keyword>
<evidence type="ECO:0000313" key="3">
    <source>
        <dbReference type="Proteomes" id="UP001065549"/>
    </source>
</evidence>
<proteinExistence type="predicted"/>
<accession>A0A9J6QJC9</accession>
<feature type="transmembrane region" description="Helical" evidence="1">
    <location>
        <begin position="117"/>
        <end position="136"/>
    </location>
</feature>
<feature type="transmembrane region" description="Helical" evidence="1">
    <location>
        <begin position="49"/>
        <end position="70"/>
    </location>
</feature>
<dbReference type="InterPro" id="IPR021354">
    <property type="entry name" value="DUF2975"/>
</dbReference>
<comment type="caution">
    <text evidence="2">The sequence shown here is derived from an EMBL/GenBank/DDBJ whole genome shotgun (WGS) entry which is preliminary data.</text>
</comment>
<dbReference type="Pfam" id="PF11188">
    <property type="entry name" value="DUF2975"/>
    <property type="match status" value="1"/>
</dbReference>
<dbReference type="Proteomes" id="UP001065549">
    <property type="component" value="Unassembled WGS sequence"/>
</dbReference>
<keyword evidence="1" id="KW-0472">Membrane</keyword>
<dbReference type="RefSeq" id="WP_148397216.1">
    <property type="nucleotide sequence ID" value="NZ_JAJAGH010000016.1"/>
</dbReference>